<dbReference type="InterPro" id="IPR040026">
    <property type="entry name" value="FliD"/>
</dbReference>
<evidence type="ECO:0000256" key="5">
    <source>
        <dbReference type="RuleBase" id="RU362066"/>
    </source>
</evidence>
<name>A0ABU6GT15_9BACL</name>
<dbReference type="Pfam" id="PF07196">
    <property type="entry name" value="Flagellin_IN"/>
    <property type="match status" value="1"/>
</dbReference>
<keyword evidence="8" id="KW-0282">Flagellum</keyword>
<comment type="subcellular location">
    <subcellularLocation>
        <location evidence="5">Secreted</location>
    </subcellularLocation>
    <subcellularLocation>
        <location evidence="5">Bacterial flagellum</location>
    </subcellularLocation>
</comment>
<evidence type="ECO:0000256" key="4">
    <source>
        <dbReference type="ARBA" id="ARBA00023143"/>
    </source>
</evidence>
<feature type="domain" description="Flagellar hook-associated protein 2 C-terminal" evidence="7">
    <location>
        <begin position="269"/>
        <end position="513"/>
    </location>
</feature>
<dbReference type="Pfam" id="PF07195">
    <property type="entry name" value="FliD_C"/>
    <property type="match status" value="1"/>
</dbReference>
<dbReference type="PANTHER" id="PTHR30288:SF0">
    <property type="entry name" value="FLAGELLAR HOOK-ASSOCIATED PROTEIN 2"/>
    <property type="match status" value="1"/>
</dbReference>
<keyword evidence="8" id="KW-0966">Cell projection</keyword>
<dbReference type="Pfam" id="PF02465">
    <property type="entry name" value="FliD_N"/>
    <property type="match status" value="1"/>
</dbReference>
<evidence type="ECO:0000256" key="3">
    <source>
        <dbReference type="ARBA" id="ARBA00023054"/>
    </source>
</evidence>
<evidence type="ECO:0000313" key="8">
    <source>
        <dbReference type="EMBL" id="MEC0241421.1"/>
    </source>
</evidence>
<keyword evidence="3" id="KW-0175">Coiled coil</keyword>
<evidence type="ECO:0000256" key="1">
    <source>
        <dbReference type="ARBA" id="ARBA00009764"/>
    </source>
</evidence>
<keyword evidence="4 5" id="KW-0975">Bacterial flagellum</keyword>
<keyword evidence="8" id="KW-0969">Cilium</keyword>
<dbReference type="Proteomes" id="UP001344632">
    <property type="component" value="Unassembled WGS sequence"/>
</dbReference>
<feature type="domain" description="Flagellar hook-associated protein 2 N-terminal" evidence="6">
    <location>
        <begin position="9"/>
        <end position="106"/>
    </location>
</feature>
<comment type="function">
    <text evidence="5">Required for morphogenesis and for the elongation of the flagellar filament by facilitating polymerization of the flagellin monomers at the tip of growing filament. Forms a capping structure, which prevents flagellin subunits (transported through the central channel of the flagellum) from leaking out without polymerization at the distal end.</text>
</comment>
<comment type="similarity">
    <text evidence="1 5">Belongs to the FliD family.</text>
</comment>
<protein>
    <recommendedName>
        <fullName evidence="5">Flagellar hook-associated protein 2</fullName>
        <shortName evidence="5">HAP2</shortName>
    </recommendedName>
    <alternativeName>
        <fullName evidence="5">Flagellar cap protein</fullName>
    </alternativeName>
</protein>
<accession>A0ABU6GT15</accession>
<comment type="subunit">
    <text evidence="2 5">Homopentamer.</text>
</comment>
<evidence type="ECO:0000259" key="7">
    <source>
        <dbReference type="Pfam" id="PF07195"/>
    </source>
</evidence>
<comment type="caution">
    <text evidence="8">The sequence shown here is derived from an EMBL/GenBank/DDBJ whole genome shotgun (WGS) entry which is preliminary data.</text>
</comment>
<gene>
    <name evidence="8" type="primary">fliD</name>
    <name evidence="8" type="ORF">P4H66_16490</name>
</gene>
<keyword evidence="5" id="KW-0964">Secreted</keyword>
<dbReference type="EMBL" id="JARLKZ010000011">
    <property type="protein sequence ID" value="MEC0241421.1"/>
    <property type="molecule type" value="Genomic_DNA"/>
</dbReference>
<dbReference type="InterPro" id="IPR010810">
    <property type="entry name" value="Flagellin_hook_IN_motif"/>
</dbReference>
<evidence type="ECO:0000256" key="2">
    <source>
        <dbReference type="ARBA" id="ARBA00011255"/>
    </source>
</evidence>
<evidence type="ECO:0000313" key="9">
    <source>
        <dbReference type="Proteomes" id="UP001344632"/>
    </source>
</evidence>
<proteinExistence type="inferred from homology"/>
<keyword evidence="9" id="KW-1185">Reference proteome</keyword>
<reference evidence="8 9" key="1">
    <citation type="submission" date="2023-03" db="EMBL/GenBank/DDBJ databases">
        <title>Bacillus Genome Sequencing.</title>
        <authorList>
            <person name="Dunlap C."/>
        </authorList>
    </citation>
    <scope>NUCLEOTIDE SEQUENCE [LARGE SCALE GENOMIC DNA]</scope>
    <source>
        <strain evidence="8 9">BD-525</strain>
    </source>
</reference>
<sequence length="524" mass="57634">MPLRINGFSGMDVDSMVKQLMTAKRVPLDKLNQQKTYLSWQRDSYREMNSKVFGFKTKLSDVFGKASAMTAQTAVVSGNTDAIKAEAAANASTIPMSVRVMELAAKTSLQPKGSMYAKPATENGDAPTAKLSTTLGDLNNYEPATSPVPSDENPETFQLTINKVELNFSSKDSISTILSKINNSTANVLASFDEISGRFSFSAKDYGSENKIFITESNYSSKQPPETKKVKMLELLNVDPTDESSRTPAKEAVIKVSTKFDSNGNPIDEKEFKSNKNTLTVNGITMTLLAESVDKPSTIKTTIDPTKAVDTMKSFVQSYNELIDLMNTKVGEEKYRDFTPLSDEQKSAMKENDITAWEAKAKSGLLKNDDILKDAINSMRSIINSNMGQLSSMGITTGSYYEGGKLILDEGKMKDALQSNPQQITDLFQGSTGIISKLSTTMTSTLQKFSDRAGTNRFSGDLNSTFKEESVMGKQMKDYTSQITAMLKRLEDAEDRYYKQFTAMETAMSKLQSQSSSLFGNSSQ</sequence>
<organism evidence="8 9">
    <name type="scientific">Paenibacillus dokdonensis</name>
    <dbReference type="NCBI Taxonomy" id="2567944"/>
    <lineage>
        <taxon>Bacteria</taxon>
        <taxon>Bacillati</taxon>
        <taxon>Bacillota</taxon>
        <taxon>Bacilli</taxon>
        <taxon>Bacillales</taxon>
        <taxon>Paenibacillaceae</taxon>
        <taxon>Paenibacillus</taxon>
    </lineage>
</organism>
<dbReference type="PANTHER" id="PTHR30288">
    <property type="entry name" value="FLAGELLAR CAP/ASSEMBLY PROTEIN FLID"/>
    <property type="match status" value="1"/>
</dbReference>
<dbReference type="InterPro" id="IPR010809">
    <property type="entry name" value="FliD_C"/>
</dbReference>
<dbReference type="RefSeq" id="WP_326089131.1">
    <property type="nucleotide sequence ID" value="NZ_JARLKZ010000011.1"/>
</dbReference>
<dbReference type="InterPro" id="IPR003481">
    <property type="entry name" value="FliD_N"/>
</dbReference>
<evidence type="ECO:0000259" key="6">
    <source>
        <dbReference type="Pfam" id="PF02465"/>
    </source>
</evidence>